<feature type="binding site" evidence="2">
    <location>
        <position position="169"/>
    </location>
    <ligand>
        <name>Mn(2+)</name>
        <dbReference type="ChEBI" id="CHEBI:29035"/>
        <label>2</label>
    </ligand>
</feature>
<dbReference type="SUPFAM" id="SSF55031">
    <property type="entry name" value="Bacterial exopeptidase dimerisation domain"/>
    <property type="match status" value="1"/>
</dbReference>
<name>A0A0F6MMX9_TREDN</name>
<reference evidence="4" key="1">
    <citation type="submission" date="2012-01" db="EMBL/GenBank/DDBJ databases">
        <title>The Genome Sequence of Treponema denticola OTK.</title>
        <authorList>
            <consortium name="The Broad Institute Genome Sequencing Platform"/>
            <person name="Earl A."/>
            <person name="Ward D."/>
            <person name="Feldgarden M."/>
            <person name="Gevers D."/>
            <person name="Blanton J.M."/>
            <person name="Fenno C.J."/>
            <person name="Baranova O.V."/>
            <person name="Mathney J."/>
            <person name="Dewhirst F.E."/>
            <person name="Izard J."/>
            <person name="Young S.K."/>
            <person name="Zeng Q."/>
            <person name="Gargeya S."/>
            <person name="Fitzgerald M."/>
            <person name="Haas B."/>
            <person name="Abouelleil A."/>
            <person name="Alvarado L."/>
            <person name="Arachchi H.M."/>
            <person name="Berlin A."/>
            <person name="Chapman S.B."/>
            <person name="Gearin G."/>
            <person name="Goldberg J."/>
            <person name="Griggs A."/>
            <person name="Gujja S."/>
            <person name="Hansen M."/>
            <person name="Heiman D."/>
            <person name="Howarth C."/>
            <person name="Larimer J."/>
            <person name="Lui A."/>
            <person name="MacDonald P.J.P."/>
            <person name="McCowen C."/>
            <person name="Montmayeur A."/>
            <person name="Murphy C."/>
            <person name="Neiman D."/>
            <person name="Pearson M."/>
            <person name="Priest M."/>
            <person name="Roberts A."/>
            <person name="Saif S."/>
            <person name="Shea T."/>
            <person name="Sisk P."/>
            <person name="Stolte C."/>
            <person name="Sykes S."/>
            <person name="Wortman J."/>
            <person name="Nusbaum C."/>
            <person name="Birren B."/>
        </authorList>
    </citation>
    <scope>NUCLEOTIDE SEQUENCE [LARGE SCALE GENOMIC DNA]</scope>
    <source>
        <strain evidence="4">OTK</strain>
    </source>
</reference>
<dbReference type="CDD" id="cd03886">
    <property type="entry name" value="M20_Acy1"/>
    <property type="match status" value="1"/>
</dbReference>
<dbReference type="PANTHER" id="PTHR11014">
    <property type="entry name" value="PEPTIDASE M20 FAMILY MEMBER"/>
    <property type="match status" value="1"/>
</dbReference>
<feature type="binding site" evidence="2">
    <location>
        <position position="107"/>
    </location>
    <ligand>
        <name>Mn(2+)</name>
        <dbReference type="ChEBI" id="CHEBI:29035"/>
        <label>2</label>
    </ligand>
</feature>
<dbReference type="GO" id="GO:0046872">
    <property type="term" value="F:metal ion binding"/>
    <property type="evidence" value="ECO:0007669"/>
    <property type="project" value="UniProtKB-KW"/>
</dbReference>
<feature type="binding site" evidence="2">
    <location>
        <position position="143"/>
    </location>
    <ligand>
        <name>Mn(2+)</name>
        <dbReference type="ChEBI" id="CHEBI:29035"/>
        <label>2</label>
    </ligand>
</feature>
<dbReference type="NCBIfam" id="TIGR01891">
    <property type="entry name" value="amidohydrolases"/>
    <property type="match status" value="1"/>
</dbReference>
<keyword evidence="1 4" id="KW-0378">Hydrolase</keyword>
<dbReference type="Proteomes" id="UP000011701">
    <property type="component" value="Chromosome"/>
</dbReference>
<feature type="domain" description="Peptidase M20 dimerisation" evidence="3">
    <location>
        <begin position="195"/>
        <end position="287"/>
    </location>
</feature>
<evidence type="ECO:0000256" key="2">
    <source>
        <dbReference type="PIRSR" id="PIRSR005962-1"/>
    </source>
</evidence>
<dbReference type="Pfam" id="PF01546">
    <property type="entry name" value="Peptidase_M20"/>
    <property type="match status" value="1"/>
</dbReference>
<dbReference type="Gene3D" id="3.30.70.360">
    <property type="match status" value="1"/>
</dbReference>
<evidence type="ECO:0000256" key="1">
    <source>
        <dbReference type="ARBA" id="ARBA00022801"/>
    </source>
</evidence>
<feature type="binding site" evidence="2">
    <location>
        <position position="369"/>
    </location>
    <ligand>
        <name>Mn(2+)</name>
        <dbReference type="ChEBI" id="CHEBI:29035"/>
        <label>2</label>
    </ligand>
</feature>
<dbReference type="InterPro" id="IPR017439">
    <property type="entry name" value="Amidohydrolase"/>
</dbReference>
<dbReference type="InterPro" id="IPR011650">
    <property type="entry name" value="Peptidase_M20_dimer"/>
</dbReference>
<dbReference type="PANTHER" id="PTHR11014:SF63">
    <property type="entry name" value="METALLOPEPTIDASE, PUTATIVE (AFU_ORTHOLOGUE AFUA_6G09600)-RELATED"/>
    <property type="match status" value="1"/>
</dbReference>
<keyword evidence="2" id="KW-0479">Metal-binding</keyword>
<dbReference type="SUPFAM" id="SSF53187">
    <property type="entry name" value="Zn-dependent exopeptidases"/>
    <property type="match status" value="1"/>
</dbReference>
<dbReference type="RefSeq" id="WP_002693167.1">
    <property type="nucleotide sequence ID" value="NZ_CM001797.1"/>
</dbReference>
<dbReference type="HOGENOM" id="CLU_023257_0_1_12"/>
<organism evidence="4">
    <name type="scientific">Treponema denticola OTK</name>
    <dbReference type="NCBI Taxonomy" id="999434"/>
    <lineage>
        <taxon>Bacteria</taxon>
        <taxon>Pseudomonadati</taxon>
        <taxon>Spirochaetota</taxon>
        <taxon>Spirochaetia</taxon>
        <taxon>Spirochaetales</taxon>
        <taxon>Treponemataceae</taxon>
        <taxon>Treponema</taxon>
    </lineage>
</organism>
<proteinExistence type="predicted"/>
<evidence type="ECO:0000313" key="4">
    <source>
        <dbReference type="EMBL" id="EMB20682.1"/>
    </source>
</evidence>
<dbReference type="InterPro" id="IPR036264">
    <property type="entry name" value="Bact_exopeptidase_dim_dom"/>
</dbReference>
<feature type="binding site" evidence="2">
    <location>
        <position position="109"/>
    </location>
    <ligand>
        <name>Mn(2+)</name>
        <dbReference type="ChEBI" id="CHEBI:29035"/>
        <label>2</label>
    </ligand>
</feature>
<dbReference type="PATRIC" id="fig|999434.4.peg.2230"/>
<comment type="cofactor">
    <cofactor evidence="2">
        <name>Mn(2+)</name>
        <dbReference type="ChEBI" id="CHEBI:29035"/>
    </cofactor>
    <text evidence="2">The Mn(2+) ion enhances activity.</text>
</comment>
<accession>A0A0F6MMX9</accession>
<dbReference type="AlphaFoldDB" id="A0A0F6MMX9"/>
<dbReference type="InterPro" id="IPR002933">
    <property type="entry name" value="Peptidase_M20"/>
</dbReference>
<protein>
    <submittedName>
        <fullName evidence="4">Amidohydrolase</fullName>
    </submittedName>
</protein>
<dbReference type="EMBL" id="AGDY01000009">
    <property type="protein sequence ID" value="EMB20682.1"/>
    <property type="molecule type" value="Genomic_DNA"/>
</dbReference>
<keyword evidence="2" id="KW-0464">Manganese</keyword>
<gene>
    <name evidence="4" type="ORF">HMPREF9723_02142</name>
</gene>
<dbReference type="Gene3D" id="3.40.630.10">
    <property type="entry name" value="Zn peptidases"/>
    <property type="match status" value="1"/>
</dbReference>
<dbReference type="Pfam" id="PF07687">
    <property type="entry name" value="M20_dimer"/>
    <property type="match status" value="1"/>
</dbReference>
<comment type="caution">
    <text evidence="4">The sequence shown here is derived from an EMBL/GenBank/DDBJ whole genome shotgun (WGS) entry which is preliminary data.</text>
</comment>
<dbReference type="GO" id="GO:0016787">
    <property type="term" value="F:hydrolase activity"/>
    <property type="evidence" value="ECO:0007669"/>
    <property type="project" value="UniProtKB-KW"/>
</dbReference>
<dbReference type="PIRSF" id="PIRSF005962">
    <property type="entry name" value="Pept_M20D_amidohydro"/>
    <property type="match status" value="1"/>
</dbReference>
<sequence>MKNDKITEKILKYALDLQEYLVNIRRTIHSNPELGYEEHATCTYIKRQLEGLDIDIQTLTETDVVALIKGNENGKTLLIRADIDALPIEEKTGLSFSSKNFGKMHACGHDAHTAILIGAVKILSQMRENLKGNIKFLFQPAEEAPNGARTMVDSGVLKNPDVAAAVATHVWPDIPAGKYGVRVGGVMAAPDFYFLKIQGKGGHGAQPEKCIDPILIGHEIYEAFQNIPTHTIGVLTPVVVSVTKFQAGTANNVFPDVCLMEGTVRSYDKDIHPQLPSILEKIIKSITERHGALYEFNYRGNCPSVNNDATMADIAANAITKLFGPGAIVPTPYAAMGGDDFSVLIENVPGVYFWTGIYNDTEKSIYPLHHPKFTIDESILSRTSAVMAQIALDYFDA</sequence>
<evidence type="ECO:0000259" key="3">
    <source>
        <dbReference type="Pfam" id="PF07687"/>
    </source>
</evidence>